<feature type="compositionally biased region" description="Basic and acidic residues" evidence="3">
    <location>
        <begin position="943"/>
        <end position="957"/>
    </location>
</feature>
<feature type="compositionally biased region" description="Polar residues" evidence="3">
    <location>
        <begin position="137"/>
        <end position="155"/>
    </location>
</feature>
<dbReference type="Pfam" id="PF00621">
    <property type="entry name" value="RhoGEF"/>
    <property type="match status" value="1"/>
</dbReference>
<dbReference type="InterPro" id="IPR000219">
    <property type="entry name" value="DH_dom"/>
</dbReference>
<protein>
    <submittedName>
        <fullName evidence="5">Dynamin-binding protein</fullName>
    </submittedName>
</protein>
<feature type="coiled-coil region" evidence="2">
    <location>
        <begin position="633"/>
        <end position="667"/>
    </location>
</feature>
<feature type="compositionally biased region" description="Polar residues" evidence="3">
    <location>
        <begin position="174"/>
        <end position="197"/>
    </location>
</feature>
<feature type="region of interest" description="Disordered" evidence="3">
    <location>
        <begin position="1104"/>
        <end position="1215"/>
    </location>
</feature>
<feature type="region of interest" description="Disordered" evidence="3">
    <location>
        <begin position="733"/>
        <end position="818"/>
    </location>
</feature>
<dbReference type="OrthoDB" id="10256089at2759"/>
<keyword evidence="6" id="KW-1185">Reference proteome</keyword>
<feature type="compositionally biased region" description="Low complexity" evidence="3">
    <location>
        <begin position="497"/>
        <end position="528"/>
    </location>
</feature>
<evidence type="ECO:0000313" key="5">
    <source>
        <dbReference type="EMBL" id="KUI62090.1"/>
    </source>
</evidence>
<sequence>MDGGNREEEVLRQDHGLAVASSSPQSPYSTPCHDNIPTQISTSRQYAQHENHHYYDVFADSYPSGETHRPDLCDSPTDDSIASYAANNLQAVASNATVPARGGVSGSPDNFYHLYRGVETVNNHLLSSATHDPMASAVSNNRQPPVSRSTSNGASSKLPAAPGTRTGTRPMHRSASNPVDDTRFLSNDGTRVRSVTGTLAAAPAGNGLQNASRSSVKDMKKKFEQQKGTQSSAEPRRVASRTGTKDGTANGVNGRPAAVSSQSYSSLRTSGTSSAKPSPSRGTQRAKFTAEDQVSTNSQSFASRINRPKGTLASSTQNTRSMTHISPTTSLKQQPSPPEPAPGGSLLFGEIRQEDLNAETPGYGIQGRTRRLSESATQNPMWQHQRSQSDALVEPASPTDWYRGADPTHKNGAGNTGSAAKSHGRSQSELAAAKLPTINTNAQFRKHLDQSPSPHASSPSRLPISVRKLSTASSPASPASTRSNSPAGSRRVALGGRTSRQQSTPTTRAKTPVTRSKTPTSSAASARRTATHPVPSPNNSRLASVISPPPRNSPPLRSSRPRQPVSEASTAASRLRTAGRSKSPQKNAVRSSARPESRQDTPSSRRRKLSLGGPVDFAQRRETIKLKYTKSIRETEAARNAAAEKRKKELEAAAKAKARAKARVEAQAAAAEAAAAAAAAATQTRERRKAPDVTQGEPHTEHEAEPSSDRPLVVDVKTPLNSVRAHAPALVLDSPTLGLPGTFPSYGSPPVDGEEAPPSATSETSAVTEFDNEAQTEPPVSEESAQAVVPELPEGASSTDFNDQPAPPLTPTPAYERATYRDPFEDIVEGDSVSIKISLEPSSPRSQSRDPLARHESEIESAIPGAFADNYEVRSECASEQYFEQLDTEPELQATSDRSVEPQRPREAQEDEYEPQPTLVQPYHTTTVTIISRDAGFGPSTYSEKRAEDMLQHHEPQMESPEDYYSVPHLNENVASLRDSTFTASDAGTSDGPSGSADVHHTPDTSRSLNVPSMMTPANRSSQQSMWTDISYSSRDSLRRLDYLDEQRHSGADESRPQSIRDDESTYRRRYLASESGLVRDDEAQSETHQYHMLPELDTGVGLDGSYLAGRAPHIPRLPDHSPPPPPETASRPNSMYYDGHRPSSTLTRDDQVSIGFPISRTESEDYQHHSSSPQSVDGRSVATDNATLAQTLIEGDNKAPGDADDKSGPMVKGKNRLRQRQMVIKELVDTEAVFVRDMNVVEEIYKGTAEACPRLDDKTIKLIFRNTHEIVAFHTTFLSELKDGVTSVYVPKGRRSPVMKEDTAMSDATTIRSFASTAASTVPSTAASSTTAVSLSGTTATSSEQEDAQDRQTIIGPAFIRNIEQMRAAHEGFLRTSDVANKRLIEIQQDPTVKVWLNECNEVAKDLTAAWNLDSLLIKPMQRITKYPNLISQLLEYTPEDHPDREGLINARATVETAILEINKTKKNFELVGQIVGRKRKESDVKAGFARAFGKRVDKLQASGNRPPEDPEYLKLNEKFSDDYLRLQVVLRDVEFYTRQVTTYVQAFLDYLSAIELVTRLQPGPYPELESKWVQFNVSMRDIKKVALDQHLSKIRKHVIEPFELVIQSYQNPLLAMKKRNKRRLDYEKSIQLKKGGKKIDKQLTELVEHYEALNDTLKKELPQLSALTEKVGNICLGNMINIQAKWWFIWKEKVRGVAAITEVPEISDIVSTFHRDFRDMEEQISKLTLLNPASMARTSQSTTDDSMMTRTKSRPSDIGTPRSRGLSVTSDVAPMLPTPDFQRTGQLTMSPPASNNAVAGPSGYFYRDYYSGLNSRGPTSPTSSDFSNAPRSIPGMTVRPGTGRSFDSTGMPPRPSIDSAPGPQARRDSSSTNNATPSLSDSGNRGSGLFHSALPLTETAEEPQRSSRASSRERFTPKGYNVLWLAASLFEFNIETTKHEAGYPYLTYQAGEIFDVIAEKGELWLAKNQDDPSDLVGWIWSKHFAKLADS</sequence>
<dbReference type="CDD" id="cd00160">
    <property type="entry name" value="RhoGEF"/>
    <property type="match status" value="1"/>
</dbReference>
<feature type="region of interest" description="Disordered" evidence="3">
    <location>
        <begin position="1328"/>
        <end position="1350"/>
    </location>
</feature>
<feature type="compositionally biased region" description="Basic and acidic residues" evidence="3">
    <location>
        <begin position="698"/>
        <end position="708"/>
    </location>
</feature>
<feature type="compositionally biased region" description="Low complexity" evidence="3">
    <location>
        <begin position="470"/>
        <end position="487"/>
    </location>
</feature>
<feature type="compositionally biased region" description="Polar residues" evidence="3">
    <location>
        <begin position="1005"/>
        <end position="1029"/>
    </location>
</feature>
<feature type="region of interest" description="Disordered" evidence="3">
    <location>
        <begin position="447"/>
        <end position="616"/>
    </location>
</feature>
<feature type="region of interest" description="Disordered" evidence="3">
    <location>
        <begin position="879"/>
        <end position="1029"/>
    </location>
</feature>
<dbReference type="InterPro" id="IPR035899">
    <property type="entry name" value="DBL_dom_sf"/>
</dbReference>
<feature type="compositionally biased region" description="Basic and acidic residues" evidence="3">
    <location>
        <begin position="215"/>
        <end position="225"/>
    </location>
</feature>
<keyword evidence="1" id="KW-0344">Guanine-nucleotide releasing factor</keyword>
<feature type="compositionally biased region" description="Polar residues" evidence="3">
    <location>
        <begin position="978"/>
        <end position="993"/>
    </location>
</feature>
<feature type="compositionally biased region" description="Polar residues" evidence="3">
    <location>
        <begin position="292"/>
        <end position="303"/>
    </location>
</feature>
<feature type="compositionally biased region" description="Low complexity" evidence="3">
    <location>
        <begin position="554"/>
        <end position="564"/>
    </location>
</feature>
<dbReference type="GO" id="GO:0032955">
    <property type="term" value="P:regulation of division septum assembly"/>
    <property type="evidence" value="ECO:0007669"/>
    <property type="project" value="TreeGrafter"/>
</dbReference>
<dbReference type="SMART" id="SM00325">
    <property type="entry name" value="RhoGEF"/>
    <property type="match status" value="1"/>
</dbReference>
<dbReference type="GO" id="GO:0005085">
    <property type="term" value="F:guanyl-nucleotide exchange factor activity"/>
    <property type="evidence" value="ECO:0007669"/>
    <property type="project" value="UniProtKB-KW"/>
</dbReference>
<feature type="compositionally biased region" description="Polar residues" evidence="3">
    <location>
        <begin position="580"/>
        <end position="590"/>
    </location>
</feature>
<dbReference type="EMBL" id="KN714798">
    <property type="protein sequence ID" value="KUI62090.1"/>
    <property type="molecule type" value="Genomic_DNA"/>
</dbReference>
<dbReference type="Gene3D" id="1.20.1270.60">
    <property type="entry name" value="Arfaptin homology (AH) domain/BAR domain"/>
    <property type="match status" value="1"/>
</dbReference>
<reference evidence="6" key="1">
    <citation type="submission" date="2014-12" db="EMBL/GenBank/DDBJ databases">
        <title>Genome Sequence of Valsa Canker Pathogens Uncovers a Specific Adaption of Colonization on Woody Bark.</title>
        <authorList>
            <person name="Yin Z."/>
            <person name="Liu H."/>
            <person name="Gao X."/>
            <person name="Li Z."/>
            <person name="Song N."/>
            <person name="Ke X."/>
            <person name="Dai Q."/>
            <person name="Wu Y."/>
            <person name="Sun Y."/>
            <person name="Xu J.-R."/>
            <person name="Kang Z.K."/>
            <person name="Wang L."/>
            <person name="Huang L."/>
        </authorList>
    </citation>
    <scope>NUCLEOTIDE SEQUENCE [LARGE SCALE GENOMIC DNA]</scope>
    <source>
        <strain evidence="6">SXYL134</strain>
    </source>
</reference>
<feature type="compositionally biased region" description="Polar residues" evidence="3">
    <location>
        <begin position="374"/>
        <end position="390"/>
    </location>
</feature>
<feature type="compositionally biased region" description="Polar residues" evidence="3">
    <location>
        <begin position="20"/>
        <end position="29"/>
    </location>
</feature>
<feature type="compositionally biased region" description="Polar residues" evidence="3">
    <location>
        <begin position="1170"/>
        <end position="1191"/>
    </location>
</feature>
<feature type="region of interest" description="Disordered" evidence="3">
    <location>
        <begin position="1817"/>
        <end position="1892"/>
    </location>
</feature>
<feature type="region of interest" description="Disordered" evidence="3">
    <location>
        <begin position="1"/>
        <end position="38"/>
    </location>
</feature>
<dbReference type="InterPro" id="IPR027267">
    <property type="entry name" value="AH/BAR_dom_sf"/>
</dbReference>
<dbReference type="SUPFAM" id="SSF48065">
    <property type="entry name" value="DBL homology domain (DH-domain)"/>
    <property type="match status" value="1"/>
</dbReference>
<feature type="compositionally biased region" description="Polar residues" evidence="3">
    <location>
        <begin position="1817"/>
        <end position="1832"/>
    </location>
</feature>
<name>A0A194VDL7_CYTMA</name>
<feature type="compositionally biased region" description="Low complexity" evidence="3">
    <location>
        <begin position="260"/>
        <end position="274"/>
    </location>
</feature>
<dbReference type="Proteomes" id="UP000078576">
    <property type="component" value="Unassembled WGS sequence"/>
</dbReference>
<gene>
    <name evidence="5" type="ORF">VP1G_09218</name>
</gene>
<dbReference type="InterPro" id="IPR004148">
    <property type="entry name" value="BAR_dom"/>
</dbReference>
<evidence type="ECO:0000259" key="4">
    <source>
        <dbReference type="PROSITE" id="PS50010"/>
    </source>
</evidence>
<evidence type="ECO:0000256" key="1">
    <source>
        <dbReference type="ARBA" id="ARBA00022658"/>
    </source>
</evidence>
<keyword evidence="2" id="KW-0175">Coiled coil</keyword>
<feature type="compositionally biased region" description="Polar residues" evidence="3">
    <location>
        <begin position="312"/>
        <end position="334"/>
    </location>
</feature>
<feature type="region of interest" description="Disordered" evidence="3">
    <location>
        <begin position="360"/>
        <end position="428"/>
    </location>
</feature>
<dbReference type="STRING" id="694573.A0A194VDL7"/>
<feature type="region of interest" description="Disordered" evidence="3">
    <location>
        <begin position="1736"/>
        <end position="1776"/>
    </location>
</feature>
<dbReference type="SUPFAM" id="SSF103657">
    <property type="entry name" value="BAR/IMD domain-like"/>
    <property type="match status" value="1"/>
</dbReference>
<feature type="compositionally biased region" description="Basic and acidic residues" evidence="3">
    <location>
        <begin position="847"/>
        <end position="858"/>
    </location>
</feature>
<feature type="compositionally biased region" description="Basic and acidic residues" evidence="3">
    <location>
        <begin position="1"/>
        <end position="15"/>
    </location>
</feature>
<feature type="region of interest" description="Disordered" evidence="3">
    <location>
        <begin position="677"/>
        <end position="712"/>
    </location>
</feature>
<accession>A0A194VDL7</accession>
<dbReference type="CDD" id="cd07589">
    <property type="entry name" value="BAR_DNMBP"/>
    <property type="match status" value="1"/>
</dbReference>
<feature type="compositionally biased region" description="Polar residues" evidence="3">
    <location>
        <begin position="241"/>
        <end position="251"/>
    </location>
</feature>
<dbReference type="PANTHER" id="PTHR22834:SF20">
    <property type="entry name" value="SH3 DOMAIN-CONTAINING PROTEIN"/>
    <property type="match status" value="1"/>
</dbReference>
<feature type="compositionally biased region" description="Polar residues" evidence="3">
    <location>
        <begin position="450"/>
        <end position="460"/>
    </location>
</feature>
<evidence type="ECO:0000256" key="2">
    <source>
        <dbReference type="SAM" id="Coils"/>
    </source>
</evidence>
<dbReference type="PROSITE" id="PS50010">
    <property type="entry name" value="DH_2"/>
    <property type="match status" value="1"/>
</dbReference>
<dbReference type="GO" id="GO:0005737">
    <property type="term" value="C:cytoplasm"/>
    <property type="evidence" value="ECO:0007669"/>
    <property type="project" value="InterPro"/>
</dbReference>
<feature type="compositionally biased region" description="Polar residues" evidence="3">
    <location>
        <begin position="1872"/>
        <end position="1886"/>
    </location>
</feature>
<dbReference type="InterPro" id="IPR051492">
    <property type="entry name" value="Dynamin-Rho_GEF"/>
</dbReference>
<dbReference type="PANTHER" id="PTHR22834">
    <property type="entry name" value="NUCLEAR FUSION PROTEIN FUS2"/>
    <property type="match status" value="1"/>
</dbReference>
<organism evidence="5 6">
    <name type="scientific">Cytospora mali</name>
    <name type="common">Apple Valsa canker fungus</name>
    <name type="synonym">Valsa mali</name>
    <dbReference type="NCBI Taxonomy" id="578113"/>
    <lineage>
        <taxon>Eukaryota</taxon>
        <taxon>Fungi</taxon>
        <taxon>Dikarya</taxon>
        <taxon>Ascomycota</taxon>
        <taxon>Pezizomycotina</taxon>
        <taxon>Sordariomycetes</taxon>
        <taxon>Sordariomycetidae</taxon>
        <taxon>Diaporthales</taxon>
        <taxon>Cytosporaceae</taxon>
        <taxon>Cytospora</taxon>
    </lineage>
</organism>
<feature type="compositionally biased region" description="Basic and acidic residues" evidence="3">
    <location>
        <begin position="898"/>
        <end position="908"/>
    </location>
</feature>
<dbReference type="Gene3D" id="1.20.900.10">
    <property type="entry name" value="Dbl homology (DH) domain"/>
    <property type="match status" value="1"/>
</dbReference>
<dbReference type="Pfam" id="PF03114">
    <property type="entry name" value="BAR"/>
    <property type="match status" value="1"/>
</dbReference>
<feature type="region of interest" description="Disordered" evidence="3">
    <location>
        <begin position="835"/>
        <end position="867"/>
    </location>
</feature>
<evidence type="ECO:0000313" key="6">
    <source>
        <dbReference type="Proteomes" id="UP000078576"/>
    </source>
</evidence>
<feature type="region of interest" description="Disordered" evidence="3">
    <location>
        <begin position="1046"/>
        <end position="1067"/>
    </location>
</feature>
<feature type="region of interest" description="Disordered" evidence="3">
    <location>
        <begin position="135"/>
        <end position="343"/>
    </location>
</feature>
<feature type="compositionally biased region" description="Basic and acidic residues" evidence="3">
    <location>
        <begin position="1196"/>
        <end position="1208"/>
    </location>
</feature>
<feature type="compositionally biased region" description="Low complexity" evidence="3">
    <location>
        <begin position="1739"/>
        <end position="1752"/>
    </location>
</feature>
<feature type="domain" description="DH" evidence="4">
    <location>
        <begin position="1220"/>
        <end position="1466"/>
    </location>
</feature>
<proteinExistence type="predicted"/>
<dbReference type="GO" id="GO:0031991">
    <property type="term" value="P:regulation of actomyosin contractile ring contraction"/>
    <property type="evidence" value="ECO:0007669"/>
    <property type="project" value="TreeGrafter"/>
</dbReference>
<feature type="compositionally biased region" description="Low complexity" evidence="3">
    <location>
        <begin position="1328"/>
        <end position="1344"/>
    </location>
</feature>
<evidence type="ECO:0000256" key="3">
    <source>
        <dbReference type="SAM" id="MobiDB-lite"/>
    </source>
</evidence>